<feature type="compositionally biased region" description="Basic and acidic residues" evidence="1">
    <location>
        <begin position="1"/>
        <end position="17"/>
    </location>
</feature>
<proteinExistence type="predicted"/>
<evidence type="ECO:0000313" key="3">
    <source>
        <dbReference type="Proteomes" id="UP000054018"/>
    </source>
</evidence>
<evidence type="ECO:0000313" key="2">
    <source>
        <dbReference type="EMBL" id="KIK13701.1"/>
    </source>
</evidence>
<evidence type="ECO:0000256" key="1">
    <source>
        <dbReference type="SAM" id="MobiDB-lite"/>
    </source>
</evidence>
<organism evidence="2 3">
    <name type="scientific">Pisolithus microcarpus 441</name>
    <dbReference type="NCBI Taxonomy" id="765257"/>
    <lineage>
        <taxon>Eukaryota</taxon>
        <taxon>Fungi</taxon>
        <taxon>Dikarya</taxon>
        <taxon>Basidiomycota</taxon>
        <taxon>Agaricomycotina</taxon>
        <taxon>Agaricomycetes</taxon>
        <taxon>Agaricomycetidae</taxon>
        <taxon>Boletales</taxon>
        <taxon>Sclerodermatineae</taxon>
        <taxon>Pisolithaceae</taxon>
        <taxon>Pisolithus</taxon>
    </lineage>
</organism>
<gene>
    <name evidence="2" type="ORF">PISMIDRAFT_688466</name>
</gene>
<keyword evidence="3" id="KW-1185">Reference proteome</keyword>
<reference evidence="3" key="2">
    <citation type="submission" date="2015-01" db="EMBL/GenBank/DDBJ databases">
        <title>Evolutionary Origins and Diversification of the Mycorrhizal Mutualists.</title>
        <authorList>
            <consortium name="DOE Joint Genome Institute"/>
            <consortium name="Mycorrhizal Genomics Consortium"/>
            <person name="Kohler A."/>
            <person name="Kuo A."/>
            <person name="Nagy L.G."/>
            <person name="Floudas D."/>
            <person name="Copeland A."/>
            <person name="Barry K.W."/>
            <person name="Cichocki N."/>
            <person name="Veneault-Fourrey C."/>
            <person name="LaButti K."/>
            <person name="Lindquist E.A."/>
            <person name="Lipzen A."/>
            <person name="Lundell T."/>
            <person name="Morin E."/>
            <person name="Murat C."/>
            <person name="Riley R."/>
            <person name="Ohm R."/>
            <person name="Sun H."/>
            <person name="Tunlid A."/>
            <person name="Henrissat B."/>
            <person name="Grigoriev I.V."/>
            <person name="Hibbett D.S."/>
            <person name="Martin F."/>
        </authorList>
    </citation>
    <scope>NUCLEOTIDE SEQUENCE [LARGE SCALE GENOMIC DNA]</scope>
    <source>
        <strain evidence="3">441</strain>
    </source>
</reference>
<sequence>MKIHTKEDEERKKEKPVENSNVHECAANKNKNESLSRESKCMHDPKARSDERKSPCTM</sequence>
<reference evidence="2 3" key="1">
    <citation type="submission" date="2014-04" db="EMBL/GenBank/DDBJ databases">
        <authorList>
            <consortium name="DOE Joint Genome Institute"/>
            <person name="Kuo A."/>
            <person name="Kohler A."/>
            <person name="Costa M.D."/>
            <person name="Nagy L.G."/>
            <person name="Floudas D."/>
            <person name="Copeland A."/>
            <person name="Barry K.W."/>
            <person name="Cichocki N."/>
            <person name="Veneault-Fourrey C."/>
            <person name="LaButti K."/>
            <person name="Lindquist E.A."/>
            <person name="Lipzen A."/>
            <person name="Lundell T."/>
            <person name="Morin E."/>
            <person name="Murat C."/>
            <person name="Sun H."/>
            <person name="Tunlid A."/>
            <person name="Henrissat B."/>
            <person name="Grigoriev I.V."/>
            <person name="Hibbett D.S."/>
            <person name="Martin F."/>
            <person name="Nordberg H.P."/>
            <person name="Cantor M.N."/>
            <person name="Hua S.X."/>
        </authorList>
    </citation>
    <scope>NUCLEOTIDE SEQUENCE [LARGE SCALE GENOMIC DNA]</scope>
    <source>
        <strain evidence="2 3">441</strain>
    </source>
</reference>
<dbReference type="EMBL" id="KN833979">
    <property type="protein sequence ID" value="KIK13701.1"/>
    <property type="molecule type" value="Genomic_DNA"/>
</dbReference>
<dbReference type="Proteomes" id="UP000054018">
    <property type="component" value="Unassembled WGS sequence"/>
</dbReference>
<accession>A0A0C9Y9X6</accession>
<dbReference type="HOGENOM" id="CLU_2984634_0_0_1"/>
<feature type="compositionally biased region" description="Basic and acidic residues" evidence="1">
    <location>
        <begin position="30"/>
        <end position="58"/>
    </location>
</feature>
<protein>
    <submittedName>
        <fullName evidence="2">Uncharacterized protein</fullName>
    </submittedName>
</protein>
<feature type="region of interest" description="Disordered" evidence="1">
    <location>
        <begin position="1"/>
        <end position="58"/>
    </location>
</feature>
<feature type="non-terminal residue" evidence="2">
    <location>
        <position position="58"/>
    </location>
</feature>
<name>A0A0C9Y9X6_9AGAM</name>
<dbReference type="AlphaFoldDB" id="A0A0C9Y9X6"/>